<keyword evidence="3" id="KW-1185">Reference proteome</keyword>
<dbReference type="EMBL" id="JAFCMP010000538">
    <property type="protein sequence ID" value="KAG5176314.1"/>
    <property type="molecule type" value="Genomic_DNA"/>
</dbReference>
<gene>
    <name evidence="2" type="ORF">JKP88DRAFT_249570</name>
</gene>
<protein>
    <submittedName>
        <fullName evidence="2">Uncharacterized protein</fullName>
    </submittedName>
</protein>
<feature type="compositionally biased region" description="Low complexity" evidence="1">
    <location>
        <begin position="135"/>
        <end position="147"/>
    </location>
</feature>
<feature type="compositionally biased region" description="Polar residues" evidence="1">
    <location>
        <begin position="9"/>
        <end position="18"/>
    </location>
</feature>
<evidence type="ECO:0000313" key="2">
    <source>
        <dbReference type="EMBL" id="KAG5176314.1"/>
    </source>
</evidence>
<accession>A0A835YSH6</accession>
<sequence>MKLNPPQPQLQLNSTQQLAQRPTVRPSPPPAVPLPSQNITPAPPATEMAITGFLQVVNACAHEGLRSITQRLALRRARLDPAPAPSPGRPGVLRFRDAVPAQVARHCGSSSGGGGDGGSGGGSTLCGSGTGAGAGDSAHVSSSSSSGEGSGTDFKATDSEAVTLHDSPTPLGTPLTGSQVKLATACPECCCSC</sequence>
<reference evidence="2" key="1">
    <citation type="submission" date="2021-02" db="EMBL/GenBank/DDBJ databases">
        <title>First Annotated Genome of the Yellow-green Alga Tribonema minus.</title>
        <authorList>
            <person name="Mahan K.M."/>
        </authorList>
    </citation>
    <scope>NUCLEOTIDE SEQUENCE</scope>
    <source>
        <strain evidence="2">UTEX B ZZ1240</strain>
    </source>
</reference>
<proteinExistence type="predicted"/>
<evidence type="ECO:0000256" key="1">
    <source>
        <dbReference type="SAM" id="MobiDB-lite"/>
    </source>
</evidence>
<name>A0A835YSH6_9STRA</name>
<feature type="region of interest" description="Disordered" evidence="1">
    <location>
        <begin position="130"/>
        <end position="175"/>
    </location>
</feature>
<comment type="caution">
    <text evidence="2">The sequence shown here is derived from an EMBL/GenBank/DDBJ whole genome shotgun (WGS) entry which is preliminary data.</text>
</comment>
<organism evidence="2 3">
    <name type="scientific">Tribonema minus</name>
    <dbReference type="NCBI Taxonomy" id="303371"/>
    <lineage>
        <taxon>Eukaryota</taxon>
        <taxon>Sar</taxon>
        <taxon>Stramenopiles</taxon>
        <taxon>Ochrophyta</taxon>
        <taxon>PX clade</taxon>
        <taxon>Xanthophyceae</taxon>
        <taxon>Tribonematales</taxon>
        <taxon>Tribonemataceae</taxon>
        <taxon>Tribonema</taxon>
    </lineage>
</organism>
<evidence type="ECO:0000313" key="3">
    <source>
        <dbReference type="Proteomes" id="UP000664859"/>
    </source>
</evidence>
<dbReference type="AlphaFoldDB" id="A0A835YSH6"/>
<dbReference type="Proteomes" id="UP000664859">
    <property type="component" value="Unassembled WGS sequence"/>
</dbReference>
<feature type="region of interest" description="Disordered" evidence="1">
    <location>
        <begin position="1"/>
        <end position="43"/>
    </location>
</feature>